<gene>
    <name evidence="2" type="ORF">IBL28_18910</name>
</gene>
<feature type="coiled-coil region" evidence="1">
    <location>
        <begin position="31"/>
        <end position="102"/>
    </location>
</feature>
<comment type="caution">
    <text evidence="2">The sequence shown here is derived from an EMBL/GenBank/DDBJ whole genome shotgun (WGS) entry which is preliminary data.</text>
</comment>
<dbReference type="Proteomes" id="UP000653730">
    <property type="component" value="Unassembled WGS sequence"/>
</dbReference>
<evidence type="ECO:0000313" key="2">
    <source>
        <dbReference type="EMBL" id="MBC9798048.1"/>
    </source>
</evidence>
<organism evidence="2 3">
    <name type="scientific">Sinomicrobium weinanense</name>
    <dbReference type="NCBI Taxonomy" id="2842200"/>
    <lineage>
        <taxon>Bacteria</taxon>
        <taxon>Pseudomonadati</taxon>
        <taxon>Bacteroidota</taxon>
        <taxon>Flavobacteriia</taxon>
        <taxon>Flavobacteriales</taxon>
        <taxon>Flavobacteriaceae</taxon>
        <taxon>Sinomicrobium</taxon>
    </lineage>
</organism>
<proteinExistence type="predicted"/>
<dbReference type="RefSeq" id="WP_187967174.1">
    <property type="nucleotide sequence ID" value="NZ_JACVDC010000086.1"/>
</dbReference>
<sequence>MLRIIMYVIYMTVLLTAQFLWSQSDRDSLDIRRKERVLEGLESEKERVVKEEKAKLKKEVERIRKMEDAGEITEEEAGKMKEEEAKKTALNIENKLAILENKLALVKRGEENGWEYLGGTTLGIGIGNTYDNNGSRLFGIQFENRDKEKKYDKKTTSGIVVAFGFNNALVDGESLNDSPYKAGGSRFFEFGWQWKTRIFKNSNAMRVSYGLSFQSNSLKPKDNRYFMTDGKVTSLEEFPYDLKKSKLRFDNLVLPVFLEFGPSRKIEREDYFRYSTRKKFAFGIGGYAGVNLATKQKLKYSVDGDRRKEKLKENYNTNDFIYGLAAYIGRGATSLYLKYDLNPIFKDPNVKQNNISLGLRFEL</sequence>
<keyword evidence="1" id="KW-0175">Coiled coil</keyword>
<dbReference type="AlphaFoldDB" id="A0A926JVP0"/>
<keyword evidence="3" id="KW-1185">Reference proteome</keyword>
<evidence type="ECO:0008006" key="4">
    <source>
        <dbReference type="Google" id="ProtNLM"/>
    </source>
</evidence>
<evidence type="ECO:0000256" key="1">
    <source>
        <dbReference type="SAM" id="Coils"/>
    </source>
</evidence>
<dbReference type="EMBL" id="JACVDC010000086">
    <property type="protein sequence ID" value="MBC9798048.1"/>
    <property type="molecule type" value="Genomic_DNA"/>
</dbReference>
<protein>
    <recommendedName>
        <fullName evidence="4">Outer membrane protein beta-barrel domain-containing protein</fullName>
    </recommendedName>
</protein>
<evidence type="ECO:0000313" key="3">
    <source>
        <dbReference type="Proteomes" id="UP000653730"/>
    </source>
</evidence>
<accession>A0A926JVP0</accession>
<reference evidence="2 3" key="1">
    <citation type="submission" date="2020-09" db="EMBL/GenBank/DDBJ databases">
        <title>Sinomicrobium weinanense sp. nov., a halophilic bacteria isolated from saline-alkali soil.</title>
        <authorList>
            <person name="Wu P."/>
            <person name="Ren H."/>
            <person name="Mei Y."/>
            <person name="Liang Y."/>
            <person name="Chen Z."/>
        </authorList>
    </citation>
    <scope>NUCLEOTIDE SEQUENCE [LARGE SCALE GENOMIC DNA]</scope>
    <source>
        <strain evidence="2 3">FJxs</strain>
    </source>
</reference>
<name>A0A926JVP0_9FLAO</name>